<gene>
    <name evidence="11" type="ORF">JX265_013849</name>
</gene>
<organism evidence="11 12">
    <name type="scientific">Neoarthrinium moseri</name>
    <dbReference type="NCBI Taxonomy" id="1658444"/>
    <lineage>
        <taxon>Eukaryota</taxon>
        <taxon>Fungi</taxon>
        <taxon>Dikarya</taxon>
        <taxon>Ascomycota</taxon>
        <taxon>Pezizomycotina</taxon>
        <taxon>Sordariomycetes</taxon>
        <taxon>Xylariomycetidae</taxon>
        <taxon>Amphisphaeriales</taxon>
        <taxon>Apiosporaceae</taxon>
        <taxon>Neoarthrinium</taxon>
    </lineage>
</organism>
<keyword evidence="4" id="KW-0132">Cell division</keyword>
<dbReference type="GO" id="GO:0005819">
    <property type="term" value="C:spindle"/>
    <property type="evidence" value="ECO:0007669"/>
    <property type="project" value="UniProtKB-SubCell"/>
</dbReference>
<comment type="similarity">
    <text evidence="2">Belongs to the HAUS1 family.</text>
</comment>
<dbReference type="GO" id="GO:0005874">
    <property type="term" value="C:microtubule"/>
    <property type="evidence" value="ECO:0007669"/>
    <property type="project" value="UniProtKB-KW"/>
</dbReference>
<keyword evidence="12" id="KW-1185">Reference proteome</keyword>
<dbReference type="PANTHER" id="PTHR31570:SF1">
    <property type="entry name" value="HAUS AUGMIN-LIKE COMPLEX SUBUNIT 1"/>
    <property type="match status" value="1"/>
</dbReference>
<keyword evidence="7" id="KW-0175">Coiled coil</keyword>
<dbReference type="OrthoDB" id="5372507at2759"/>
<evidence type="ECO:0000256" key="5">
    <source>
        <dbReference type="ARBA" id="ARBA00022701"/>
    </source>
</evidence>
<evidence type="ECO:0000256" key="8">
    <source>
        <dbReference type="ARBA" id="ARBA00023212"/>
    </source>
</evidence>
<evidence type="ECO:0008006" key="13">
    <source>
        <dbReference type="Google" id="ProtNLM"/>
    </source>
</evidence>
<evidence type="ECO:0000313" key="11">
    <source>
        <dbReference type="EMBL" id="KAI1848293.1"/>
    </source>
</evidence>
<name>A0A9P9W7W2_9PEZI</name>
<comment type="caution">
    <text evidence="11">The sequence shown here is derived from an EMBL/GenBank/DDBJ whole genome shotgun (WGS) entry which is preliminary data.</text>
</comment>
<protein>
    <recommendedName>
        <fullName evidence="13">HAUS augmin-like complex subunit 1</fullName>
    </recommendedName>
</protein>
<sequence>MPAQAPQTAIFSPSVARAAASTAKDWSYVDGWLKSKYQGRPVPSFERNADTLKALLALAAHNEAADEDRDQLARMEAAALDEVKAARADNATARQAAGAKATEQPPPPDGEHVAADVLEAVENGLTREGRTALESMAGMAVELGMARPTPDELGCKFVELQAKVYELEHTIERVALLQRYLDRESAAMDVFVEDLQGEEYRPPSDLSKQNLDLQRQVKLMSAKLPELAQRVISLEKSVPLPTLTVEAVREDEANYMELLAKKKGLDAQVKAFADLPPDIEAARAELEALRTELRHTTERRDSQFEGLVERESPFKPRRRP</sequence>
<dbReference type="PANTHER" id="PTHR31570">
    <property type="entry name" value="HAUS AUGMIN-LIKE COMPLEX SUBUNIT 1"/>
    <property type="match status" value="1"/>
</dbReference>
<dbReference type="GO" id="GO:0051301">
    <property type="term" value="P:cell division"/>
    <property type="evidence" value="ECO:0007669"/>
    <property type="project" value="UniProtKB-KW"/>
</dbReference>
<accession>A0A9P9W7W2</accession>
<evidence type="ECO:0000256" key="1">
    <source>
        <dbReference type="ARBA" id="ARBA00004186"/>
    </source>
</evidence>
<proteinExistence type="inferred from homology"/>
<evidence type="ECO:0000256" key="9">
    <source>
        <dbReference type="ARBA" id="ARBA00023306"/>
    </source>
</evidence>
<comment type="subcellular location">
    <subcellularLocation>
        <location evidence="1">Cytoplasm</location>
        <location evidence="1">Cytoskeleton</location>
        <location evidence="1">Spindle</location>
    </subcellularLocation>
</comment>
<dbReference type="Proteomes" id="UP000829685">
    <property type="component" value="Unassembled WGS sequence"/>
</dbReference>
<evidence type="ECO:0000256" key="2">
    <source>
        <dbReference type="ARBA" id="ARBA00005479"/>
    </source>
</evidence>
<evidence type="ECO:0000313" key="12">
    <source>
        <dbReference type="Proteomes" id="UP000829685"/>
    </source>
</evidence>
<keyword evidence="3" id="KW-0963">Cytoplasm</keyword>
<keyword evidence="9" id="KW-0131">Cell cycle</keyword>
<feature type="region of interest" description="Disordered" evidence="10">
    <location>
        <begin position="294"/>
        <end position="320"/>
    </location>
</feature>
<evidence type="ECO:0000256" key="7">
    <source>
        <dbReference type="ARBA" id="ARBA00023054"/>
    </source>
</evidence>
<dbReference type="GO" id="GO:0051225">
    <property type="term" value="P:spindle assembly"/>
    <property type="evidence" value="ECO:0007669"/>
    <property type="project" value="InterPro"/>
</dbReference>
<evidence type="ECO:0000256" key="4">
    <source>
        <dbReference type="ARBA" id="ARBA00022618"/>
    </source>
</evidence>
<dbReference type="EMBL" id="JAFIMR010000088">
    <property type="protein sequence ID" value="KAI1848293.1"/>
    <property type="molecule type" value="Genomic_DNA"/>
</dbReference>
<keyword evidence="5" id="KW-0493">Microtubule</keyword>
<keyword evidence="6" id="KW-0498">Mitosis</keyword>
<dbReference type="GO" id="GO:0070652">
    <property type="term" value="C:HAUS complex"/>
    <property type="evidence" value="ECO:0007669"/>
    <property type="project" value="InterPro"/>
</dbReference>
<feature type="compositionally biased region" description="Basic and acidic residues" evidence="10">
    <location>
        <begin position="294"/>
        <end position="314"/>
    </location>
</feature>
<feature type="compositionally biased region" description="Low complexity" evidence="10">
    <location>
        <begin position="89"/>
        <end position="101"/>
    </location>
</feature>
<dbReference type="GO" id="GO:0005829">
    <property type="term" value="C:cytosol"/>
    <property type="evidence" value="ECO:0007669"/>
    <property type="project" value="TreeGrafter"/>
</dbReference>
<feature type="region of interest" description="Disordered" evidence="10">
    <location>
        <begin position="89"/>
        <end position="110"/>
    </location>
</feature>
<dbReference type="InterPro" id="IPR026243">
    <property type="entry name" value="HAUS1"/>
</dbReference>
<reference evidence="11" key="1">
    <citation type="submission" date="2021-03" db="EMBL/GenBank/DDBJ databases">
        <title>Revisited historic fungal species revealed as producer of novel bioactive compounds through whole genome sequencing and comparative genomics.</title>
        <authorList>
            <person name="Vignolle G.A."/>
            <person name="Hochenegger N."/>
            <person name="Mach R.L."/>
            <person name="Mach-Aigner A.R."/>
            <person name="Javad Rahimi M."/>
            <person name="Salim K.A."/>
            <person name="Chan C.M."/>
            <person name="Lim L.B.L."/>
            <person name="Cai F."/>
            <person name="Druzhinina I.S."/>
            <person name="U'Ren J.M."/>
            <person name="Derntl C."/>
        </authorList>
    </citation>
    <scope>NUCLEOTIDE SEQUENCE</scope>
    <source>
        <strain evidence="11">TUCIM 5799</strain>
    </source>
</reference>
<dbReference type="Pfam" id="PF25762">
    <property type="entry name" value="HAUS1"/>
    <property type="match status" value="1"/>
</dbReference>
<keyword evidence="8" id="KW-0206">Cytoskeleton</keyword>
<evidence type="ECO:0000256" key="3">
    <source>
        <dbReference type="ARBA" id="ARBA00022490"/>
    </source>
</evidence>
<dbReference type="AlphaFoldDB" id="A0A9P9W7W2"/>
<evidence type="ECO:0000256" key="6">
    <source>
        <dbReference type="ARBA" id="ARBA00022776"/>
    </source>
</evidence>
<evidence type="ECO:0000256" key="10">
    <source>
        <dbReference type="SAM" id="MobiDB-lite"/>
    </source>
</evidence>